<dbReference type="InterPro" id="IPR027417">
    <property type="entry name" value="P-loop_NTPase"/>
</dbReference>
<dbReference type="Pfam" id="PF13304">
    <property type="entry name" value="AAA_21"/>
    <property type="match status" value="1"/>
</dbReference>
<dbReference type="PANTHER" id="PTHR43581">
    <property type="entry name" value="ATP/GTP PHOSPHATASE"/>
    <property type="match status" value="1"/>
</dbReference>
<dbReference type="InterPro" id="IPR003959">
    <property type="entry name" value="ATPase_AAA_core"/>
</dbReference>
<evidence type="ECO:0000259" key="1">
    <source>
        <dbReference type="Pfam" id="PF13304"/>
    </source>
</evidence>
<evidence type="ECO:0000313" key="3">
    <source>
        <dbReference type="EMBL" id="KAA9370922.1"/>
    </source>
</evidence>
<organism evidence="3 4">
    <name type="scientific">Ochrobactrum quorumnocens</name>
    <dbReference type="NCBI Taxonomy" id="271865"/>
    <lineage>
        <taxon>Bacteria</taxon>
        <taxon>Pseudomonadati</taxon>
        <taxon>Pseudomonadota</taxon>
        <taxon>Alphaproteobacteria</taxon>
        <taxon>Hyphomicrobiales</taxon>
        <taxon>Brucellaceae</taxon>
        <taxon>Brucella/Ochrobactrum group</taxon>
        <taxon>Ochrobactrum</taxon>
    </lineage>
</organism>
<dbReference type="Proteomes" id="UP000327108">
    <property type="component" value="Unassembled WGS sequence"/>
</dbReference>
<dbReference type="SUPFAM" id="SSF52540">
    <property type="entry name" value="P-loop containing nucleoside triphosphate hydrolases"/>
    <property type="match status" value="1"/>
</dbReference>
<name>A0A5N1K3E4_9HYPH</name>
<reference evidence="3 4" key="1">
    <citation type="submission" date="2019-09" db="EMBL/GenBank/DDBJ databases">
        <title>Biological control of the noxious weed angled onion (Allium triquetrum) thwarted by endophytic bacteria in Victoria, Australia.</title>
        <authorList>
            <person name="Tehranchian P."/>
            <person name="Adair R.J."/>
            <person name="Van T.H."/>
            <person name="Morrison P.D."/>
            <person name="Williams H."/>
            <person name="Lawrie A.C."/>
        </authorList>
    </citation>
    <scope>NUCLEOTIDE SEQUENCE [LARGE SCALE GENOMIC DNA]</scope>
    <source>
        <strain evidence="3 4">RPTAtOch1</strain>
    </source>
</reference>
<dbReference type="GO" id="GO:0005524">
    <property type="term" value="F:ATP binding"/>
    <property type="evidence" value="ECO:0007669"/>
    <property type="project" value="InterPro"/>
</dbReference>
<evidence type="ECO:0000313" key="4">
    <source>
        <dbReference type="Proteomes" id="UP000327108"/>
    </source>
</evidence>
<dbReference type="CDD" id="cd01026">
    <property type="entry name" value="TOPRIM_OLD"/>
    <property type="match status" value="1"/>
</dbReference>
<feature type="domain" description="ATPase AAA-type core" evidence="1">
    <location>
        <begin position="2"/>
        <end position="348"/>
    </location>
</feature>
<dbReference type="InterPro" id="IPR034139">
    <property type="entry name" value="TOPRIM_OLD"/>
</dbReference>
<dbReference type="GO" id="GO:0016887">
    <property type="term" value="F:ATP hydrolysis activity"/>
    <property type="evidence" value="ECO:0007669"/>
    <property type="project" value="InterPro"/>
</dbReference>
<dbReference type="AlphaFoldDB" id="A0A5N1K3E4"/>
<dbReference type="EMBL" id="VYXQ01000001">
    <property type="protein sequence ID" value="KAA9370922.1"/>
    <property type="molecule type" value="Genomic_DNA"/>
</dbReference>
<feature type="domain" description="OLD protein-like TOPRIM" evidence="2">
    <location>
        <begin position="394"/>
        <end position="461"/>
    </location>
</feature>
<dbReference type="Gene3D" id="3.40.50.300">
    <property type="entry name" value="P-loop containing nucleotide triphosphate hydrolases"/>
    <property type="match status" value="1"/>
</dbReference>
<accession>A0A5N1K3E4</accession>
<proteinExistence type="predicted"/>
<comment type="caution">
    <text evidence="3">The sequence shown here is derived from an EMBL/GenBank/DDBJ whole genome shotgun (WGS) entry which is preliminary data.</text>
</comment>
<evidence type="ECO:0000259" key="2">
    <source>
        <dbReference type="Pfam" id="PF20469"/>
    </source>
</evidence>
<gene>
    <name evidence="3" type="ORF">F3W84_00425</name>
</gene>
<protein>
    <submittedName>
        <fullName evidence="3">AAA family ATPase</fullName>
    </submittedName>
</protein>
<dbReference type="Pfam" id="PF20469">
    <property type="entry name" value="OLD-like_TOPRIM"/>
    <property type="match status" value="1"/>
</dbReference>
<dbReference type="InterPro" id="IPR051396">
    <property type="entry name" value="Bact_Antivir_Def_Nuclease"/>
</dbReference>
<keyword evidence="4" id="KW-1185">Reference proteome</keyword>
<sequence length="614" mass="68678">MSIIIGPNGGGKTNLLECVSNILQNKIIPPVHGYINQKDSRFTTINTVPHQSQLAKNFNGSNLDQIIELVVEATSIDIDNICSMSQHLPEWIRKYSVQTNEIFIGQSWEKPNISIGETISFSIRNSQQIETSSPDFRKYLHYFQLDRMIRHHEGKAPLTFPILSLPVSRSSGVLDPVVHLSQVNIPSMRQNFQGGGPAMPGQSPGVVPLTLAQLSERMRALELKHGQNAFKELASEENLAGFSAALGSIGYEWRLDCIDPNTNSYTLILKKQGIEFQLAHASSGERELLTFLLSIYVLNIRDALVVVDEPELHLHPRWQKSLYKLFERLAADTGNQFLLATHSPTFISPTSIRYVSRVYSEHQKSRIIDINGSDLPSTKHQFEVINSQNNERMFFADLVVLVEGPSDRMFFERLLDVRTSSESSVGATLEFISVGGKTMFDTYASILDAWEVKHVRIADLDYIQEIGTGDLKLLFEPDAKKINKAVADASTRDGQTIIDMIDTSIATNTWAGDTNEWHRIKAKRSKLNAALTDGQKEYLHDFINTKAMEGVFVLSSGALEAYLPDGHTSKDIDKLISLINSNDFLDRLPAPQKEEIIGIVDAIEKMRVQISQAV</sequence>
<dbReference type="PANTHER" id="PTHR43581:SF4">
    <property type="entry name" value="ATP_GTP PHOSPHATASE"/>
    <property type="match status" value="1"/>
</dbReference>